<gene>
    <name evidence="1" type="ORF">L3X38_003562</name>
</gene>
<proteinExistence type="predicted"/>
<evidence type="ECO:0000313" key="2">
    <source>
        <dbReference type="Proteomes" id="UP001054821"/>
    </source>
</evidence>
<comment type="caution">
    <text evidence="1">The sequence shown here is derived from an EMBL/GenBank/DDBJ whole genome shotgun (WGS) entry which is preliminary data.</text>
</comment>
<evidence type="ECO:0008006" key="3">
    <source>
        <dbReference type="Google" id="ProtNLM"/>
    </source>
</evidence>
<reference evidence="1 2" key="1">
    <citation type="journal article" date="2022" name="G3 (Bethesda)">
        <title>Whole-genome sequence and methylome profiling of the almond [Prunus dulcis (Mill.) D.A. Webb] cultivar 'Nonpareil'.</title>
        <authorList>
            <person name="D'Amico-Willman K.M."/>
            <person name="Ouma W.Z."/>
            <person name="Meulia T."/>
            <person name="Sideli G.M."/>
            <person name="Gradziel T.M."/>
            <person name="Fresnedo-Ramirez J."/>
        </authorList>
    </citation>
    <scope>NUCLEOTIDE SEQUENCE [LARGE SCALE GENOMIC DNA]</scope>
    <source>
        <strain evidence="1">Clone GOH B32 T37-40</strain>
    </source>
</reference>
<dbReference type="Proteomes" id="UP001054821">
    <property type="component" value="Chromosome 1"/>
</dbReference>
<evidence type="ECO:0000313" key="1">
    <source>
        <dbReference type="EMBL" id="KAI5350671.1"/>
    </source>
</evidence>
<dbReference type="AlphaFoldDB" id="A0AAD5F235"/>
<name>A0AAD5F235_PRUDU</name>
<keyword evidence="2" id="KW-1185">Reference proteome</keyword>
<accession>A0AAD5F235</accession>
<organism evidence="1 2">
    <name type="scientific">Prunus dulcis</name>
    <name type="common">Almond</name>
    <name type="synonym">Amygdalus dulcis</name>
    <dbReference type="NCBI Taxonomy" id="3755"/>
    <lineage>
        <taxon>Eukaryota</taxon>
        <taxon>Viridiplantae</taxon>
        <taxon>Streptophyta</taxon>
        <taxon>Embryophyta</taxon>
        <taxon>Tracheophyta</taxon>
        <taxon>Spermatophyta</taxon>
        <taxon>Magnoliopsida</taxon>
        <taxon>eudicotyledons</taxon>
        <taxon>Gunneridae</taxon>
        <taxon>Pentapetalae</taxon>
        <taxon>rosids</taxon>
        <taxon>fabids</taxon>
        <taxon>Rosales</taxon>
        <taxon>Rosaceae</taxon>
        <taxon>Amygdaloideae</taxon>
        <taxon>Amygdaleae</taxon>
        <taxon>Prunus</taxon>
    </lineage>
</organism>
<dbReference type="EMBL" id="JAJFAZ020000001">
    <property type="protein sequence ID" value="KAI5350671.1"/>
    <property type="molecule type" value="Genomic_DNA"/>
</dbReference>
<sequence length="158" mass="17651">MAKHPRMVQYLDKVQGLLKEFPTFTIQQVPWAENTHADALISPKLRRSNRKPQDITCKTTSSLADHTPALISLEKNTLKHLRSSAKFTTASVTTTLRAVTHPEGSKQQSVTFHAIGHDFGGPMPTAPAKKEMMIVATNYFTKWIEAEALSFTKEADME</sequence>
<protein>
    <recommendedName>
        <fullName evidence="3">RNase H type-1 domain-containing protein</fullName>
    </recommendedName>
</protein>